<organism evidence="2 3">
    <name type="scientific">Tardiphaga alba</name>
    <dbReference type="NCBI Taxonomy" id="340268"/>
    <lineage>
        <taxon>Bacteria</taxon>
        <taxon>Pseudomonadati</taxon>
        <taxon>Pseudomonadota</taxon>
        <taxon>Alphaproteobacteria</taxon>
        <taxon>Hyphomicrobiales</taxon>
        <taxon>Nitrobacteraceae</taxon>
        <taxon>Tardiphaga</taxon>
    </lineage>
</organism>
<reference evidence="2 3" key="1">
    <citation type="submission" date="2019-02" db="EMBL/GenBank/DDBJ databases">
        <title>Emended description of the genus Rhodopseudomonas and description of Rhodopseudomonas albus sp. nov., a non-phototrophic, heavy-metal-tolerant bacterium isolated from garden soil.</title>
        <authorList>
            <person name="Bao Z."/>
            <person name="Cao W.W."/>
            <person name="Sato Y."/>
            <person name="Nishizawa T."/>
            <person name="Zhao J."/>
            <person name="Guo Y."/>
            <person name="Ohta H."/>
        </authorList>
    </citation>
    <scope>NUCLEOTIDE SEQUENCE [LARGE SCALE GENOMIC DNA]</scope>
    <source>
        <strain evidence="2 3">SK50-23</strain>
    </source>
</reference>
<sequence>MAALLAGSWAGYLRLTGNFHPIENGVAYRSGQLSGDQFVYRIRVNSIRTIVNLRGSNPGRSWYDDEIKASTATGVVHIDFPISSGRELTDDQIVQLTTHLRTAARPILIHCEAGADRTGLTAALYQLVIAGRSTTEASQQLSFRYGHFPWLGSSTVAMDKTFDRVVARLNASGRGE</sequence>
<name>A0ABX8AF98_9BRAD</name>
<dbReference type="PROSITE" id="PS50056">
    <property type="entry name" value="TYR_PHOSPHATASE_2"/>
    <property type="match status" value="1"/>
</dbReference>
<evidence type="ECO:0000313" key="2">
    <source>
        <dbReference type="EMBL" id="QUS42189.1"/>
    </source>
</evidence>
<dbReference type="Proteomes" id="UP000682843">
    <property type="component" value="Chromosome"/>
</dbReference>
<proteinExistence type="predicted"/>
<evidence type="ECO:0000313" key="3">
    <source>
        <dbReference type="Proteomes" id="UP000682843"/>
    </source>
</evidence>
<protein>
    <submittedName>
        <fullName evidence="2">Protein tyrosine phosphatase</fullName>
    </submittedName>
</protein>
<evidence type="ECO:0000259" key="1">
    <source>
        <dbReference type="PROSITE" id="PS50056"/>
    </source>
</evidence>
<dbReference type="SUPFAM" id="SSF52799">
    <property type="entry name" value="(Phosphotyrosine protein) phosphatases II"/>
    <property type="match status" value="1"/>
</dbReference>
<dbReference type="EMBL" id="CP036498">
    <property type="protein sequence ID" value="QUS42189.1"/>
    <property type="molecule type" value="Genomic_DNA"/>
</dbReference>
<dbReference type="InterPro" id="IPR029021">
    <property type="entry name" value="Prot-tyrosine_phosphatase-like"/>
</dbReference>
<gene>
    <name evidence="2" type="ORF">RPMA_00635</name>
</gene>
<dbReference type="PROSITE" id="PS00383">
    <property type="entry name" value="TYR_PHOSPHATASE_1"/>
    <property type="match status" value="1"/>
</dbReference>
<dbReference type="InterPro" id="IPR000387">
    <property type="entry name" value="Tyr_Pase_dom"/>
</dbReference>
<keyword evidence="3" id="KW-1185">Reference proteome</keyword>
<dbReference type="InterPro" id="IPR016130">
    <property type="entry name" value="Tyr_Pase_AS"/>
</dbReference>
<dbReference type="Gene3D" id="3.90.190.10">
    <property type="entry name" value="Protein tyrosine phosphatase superfamily"/>
    <property type="match status" value="1"/>
</dbReference>
<accession>A0ABX8AF98</accession>
<dbReference type="InterPro" id="IPR055214">
    <property type="entry name" value="PTP-NADK"/>
</dbReference>
<dbReference type="Pfam" id="PF22741">
    <property type="entry name" value="PTP-NADK"/>
    <property type="match status" value="1"/>
</dbReference>
<feature type="domain" description="Tyrosine specific protein phosphatases" evidence="1">
    <location>
        <begin position="91"/>
        <end position="141"/>
    </location>
</feature>